<dbReference type="CDD" id="cd06533">
    <property type="entry name" value="Glyco_transf_WecG_TagA"/>
    <property type="match status" value="1"/>
</dbReference>
<proteinExistence type="predicted"/>
<name>W2VP50_PHYNI</name>
<evidence type="ECO:0000313" key="4">
    <source>
        <dbReference type="Proteomes" id="UP000018958"/>
    </source>
</evidence>
<dbReference type="Pfam" id="PF03808">
    <property type="entry name" value="Glyco_tran_WecG"/>
    <property type="match status" value="1"/>
</dbReference>
<accession>W2VP50</accession>
<evidence type="ECO:0000256" key="2">
    <source>
        <dbReference type="ARBA" id="ARBA00022679"/>
    </source>
</evidence>
<dbReference type="PANTHER" id="PTHR34136:SF1">
    <property type="entry name" value="UDP-N-ACETYL-D-MANNOSAMINURONIC ACID TRANSFERASE"/>
    <property type="match status" value="1"/>
</dbReference>
<reference evidence="3 4" key="1">
    <citation type="submission" date="2013-11" db="EMBL/GenBank/DDBJ databases">
        <title>The Genome Sequence of Phytophthora parasitica CJ01A1.</title>
        <authorList>
            <consortium name="The Broad Institute Genomics Platform"/>
            <person name="Russ C."/>
            <person name="Tyler B."/>
            <person name="Panabieres F."/>
            <person name="Shan W."/>
            <person name="Tripathy S."/>
            <person name="Grunwald N."/>
            <person name="Machado M."/>
            <person name="Johnson C.S."/>
            <person name="Walker B."/>
            <person name="Young S.K."/>
            <person name="Zeng Q."/>
            <person name="Gargeya S."/>
            <person name="Fitzgerald M."/>
            <person name="Haas B."/>
            <person name="Abouelleil A."/>
            <person name="Allen A.W."/>
            <person name="Alvarado L."/>
            <person name="Arachchi H.M."/>
            <person name="Berlin A.M."/>
            <person name="Chapman S.B."/>
            <person name="Gainer-Dewar J."/>
            <person name="Goldberg J."/>
            <person name="Griggs A."/>
            <person name="Gujja S."/>
            <person name="Hansen M."/>
            <person name="Howarth C."/>
            <person name="Imamovic A."/>
            <person name="Ireland A."/>
            <person name="Larimer J."/>
            <person name="McCowan C."/>
            <person name="Murphy C."/>
            <person name="Pearson M."/>
            <person name="Poon T.W."/>
            <person name="Priest M."/>
            <person name="Roberts A."/>
            <person name="Saif S."/>
            <person name="Shea T."/>
            <person name="Sisk P."/>
            <person name="Sykes S."/>
            <person name="Wortman J."/>
            <person name="Nusbaum C."/>
            <person name="Birren B."/>
        </authorList>
    </citation>
    <scope>NUCLEOTIDE SEQUENCE [LARGE SCALE GENOMIC DNA]</scope>
    <source>
        <strain evidence="3 4">CJ01A1</strain>
    </source>
</reference>
<keyword evidence="2" id="KW-0808">Transferase</keyword>
<dbReference type="Proteomes" id="UP000018958">
    <property type="component" value="Unassembled WGS sequence"/>
</dbReference>
<gene>
    <name evidence="3" type="ORF">F441_22614</name>
</gene>
<dbReference type="GO" id="GO:0016758">
    <property type="term" value="F:hexosyltransferase activity"/>
    <property type="evidence" value="ECO:0007669"/>
    <property type="project" value="TreeGrafter"/>
</dbReference>
<evidence type="ECO:0000313" key="3">
    <source>
        <dbReference type="EMBL" id="ETO99960.1"/>
    </source>
</evidence>
<evidence type="ECO:0000256" key="1">
    <source>
        <dbReference type="ARBA" id="ARBA00022676"/>
    </source>
</evidence>
<dbReference type="PANTHER" id="PTHR34136">
    <property type="match status" value="1"/>
</dbReference>
<dbReference type="InterPro" id="IPR004629">
    <property type="entry name" value="WecG_TagA_CpsF"/>
</dbReference>
<organism evidence="3 4">
    <name type="scientific">Phytophthora nicotianae CJ01A1</name>
    <dbReference type="NCBI Taxonomy" id="1317063"/>
    <lineage>
        <taxon>Eukaryota</taxon>
        <taxon>Sar</taxon>
        <taxon>Stramenopiles</taxon>
        <taxon>Oomycota</taxon>
        <taxon>Peronosporomycetes</taxon>
        <taxon>Peronosporales</taxon>
        <taxon>Peronosporaceae</taxon>
        <taxon>Phytophthora</taxon>
    </lineage>
</organism>
<sequence length="104" mass="11890">MINATQPNILFIGVGTPKQEKWAYRWRSELQCDVILGVGAAFDFAAGTARRAPRFVQQSGLEWLWRMMNDPVRLIPRYIFKDYKFLGLAVRELAKGVRGSRTDG</sequence>
<protein>
    <submittedName>
        <fullName evidence="3">Uncharacterized protein</fullName>
    </submittedName>
</protein>
<dbReference type="EMBL" id="ANIX01004864">
    <property type="protein sequence ID" value="ETO99960.1"/>
    <property type="molecule type" value="Genomic_DNA"/>
</dbReference>
<dbReference type="NCBIfam" id="TIGR00696">
    <property type="entry name" value="wecG_tagA_cpsF"/>
    <property type="match status" value="1"/>
</dbReference>
<keyword evidence="1" id="KW-0328">Glycosyltransferase</keyword>
<dbReference type="AlphaFoldDB" id="W2VP50"/>
<comment type="caution">
    <text evidence="3">The sequence shown here is derived from an EMBL/GenBank/DDBJ whole genome shotgun (WGS) entry which is preliminary data.</text>
</comment>